<dbReference type="AlphaFoldDB" id="A0AAW1U9C1"/>
<evidence type="ECO:0000313" key="2">
    <source>
        <dbReference type="EMBL" id="KAK9875924.1"/>
    </source>
</evidence>
<evidence type="ECO:0000313" key="3">
    <source>
        <dbReference type="Proteomes" id="UP001431783"/>
    </source>
</evidence>
<dbReference type="Proteomes" id="UP001431783">
    <property type="component" value="Unassembled WGS sequence"/>
</dbReference>
<organism evidence="2 3">
    <name type="scientific">Henosepilachna vigintioctopunctata</name>
    <dbReference type="NCBI Taxonomy" id="420089"/>
    <lineage>
        <taxon>Eukaryota</taxon>
        <taxon>Metazoa</taxon>
        <taxon>Ecdysozoa</taxon>
        <taxon>Arthropoda</taxon>
        <taxon>Hexapoda</taxon>
        <taxon>Insecta</taxon>
        <taxon>Pterygota</taxon>
        <taxon>Neoptera</taxon>
        <taxon>Endopterygota</taxon>
        <taxon>Coleoptera</taxon>
        <taxon>Polyphaga</taxon>
        <taxon>Cucujiformia</taxon>
        <taxon>Coccinelloidea</taxon>
        <taxon>Coccinellidae</taxon>
        <taxon>Epilachninae</taxon>
        <taxon>Epilachnini</taxon>
        <taxon>Henosepilachna</taxon>
    </lineage>
</organism>
<protein>
    <submittedName>
        <fullName evidence="2">Uncharacterized protein</fullName>
    </submittedName>
</protein>
<evidence type="ECO:0000256" key="1">
    <source>
        <dbReference type="SAM" id="MobiDB-lite"/>
    </source>
</evidence>
<accession>A0AAW1U9C1</accession>
<dbReference type="EMBL" id="JARQZJ010000034">
    <property type="protein sequence ID" value="KAK9875924.1"/>
    <property type="molecule type" value="Genomic_DNA"/>
</dbReference>
<reference evidence="2 3" key="1">
    <citation type="submission" date="2023-03" db="EMBL/GenBank/DDBJ databases">
        <title>Genome insight into feeding habits of ladybird beetles.</title>
        <authorList>
            <person name="Li H.-S."/>
            <person name="Huang Y.-H."/>
            <person name="Pang H."/>
        </authorList>
    </citation>
    <scope>NUCLEOTIDE SEQUENCE [LARGE SCALE GENOMIC DNA]</scope>
    <source>
        <strain evidence="2">SYSU_2023b</strain>
        <tissue evidence="2">Whole body</tissue>
    </source>
</reference>
<feature type="region of interest" description="Disordered" evidence="1">
    <location>
        <begin position="292"/>
        <end position="319"/>
    </location>
</feature>
<comment type="caution">
    <text evidence="2">The sequence shown here is derived from an EMBL/GenBank/DDBJ whole genome shotgun (WGS) entry which is preliminary data.</text>
</comment>
<keyword evidence="3" id="KW-1185">Reference proteome</keyword>
<proteinExistence type="predicted"/>
<sequence length="319" mass="36132">MSIIESFSSINEPPAEVKLNKFFEEEEGEMIVIEICDELLKNVMDGLEAKYLESEAHQFIVECAIEAMKKAVEMNCYFHNVSYSSMRKGSWECDVQCETSPPDNWAAYKVPLSCSTNEKMEEIEIKPEEDEKDLFKHIFEATTKRLTSSSSSQSQDASLTDILEGLSSSDDEMHHPSWVNLIKDQQEIKEDVDKESITSAAETEKITLDFDAAISDEISKKVDISRDTYTGSSTFSKTAVGEFEKGLCVPQVGNVPVTNVVRELPGVESYLCIKKDKRSIKVVKQKPKILPRRRSDTNIKMIQVEEEAKEKDKKTGRRT</sequence>
<name>A0AAW1U9C1_9CUCU</name>
<gene>
    <name evidence="2" type="ORF">WA026_009709</name>
</gene>